<dbReference type="PANTHER" id="PTHR13271:SF47">
    <property type="entry name" value="ACTIN-HISTIDINE N-METHYLTRANSFERASE"/>
    <property type="match status" value="1"/>
</dbReference>
<sequence>MGRKHQNKQSDKENKFNLQKRKELANLVQKLLNLTTVFYGAGNVTKIWDHHKEIVPLIKEIISYEYSKKHQAGTRKSNIEKYVNWLKENGAEFEGVEIAEFEGFDYGLKATKDFCEDSLLLTIPQKVMMTEKDAQKSELSEFIKQDPLMQNMPNVTLALFLLLEKSKSDSFWKPYIDTLPQKYSTILYFDVEEFAELKPSPTFESSLKLYTNIARQYAYFWHKINKTDIPALKSLQDIFTFENYR</sequence>
<dbReference type="EMBL" id="CAVLEF010000004">
    <property type="protein sequence ID" value="CAK1543156.1"/>
    <property type="molecule type" value="Genomic_DNA"/>
</dbReference>
<gene>
    <name evidence="5" type="ORF">LNINA_LOCUS2990</name>
</gene>
<keyword evidence="6" id="KW-1185">Reference proteome</keyword>
<dbReference type="EC" id="2.1.1.85" evidence="4"/>
<comment type="catalytic activity">
    <reaction evidence="4">
        <text>L-histidyl-[protein] + S-adenosyl-L-methionine = N(tele)-methyl-L-histidyl-[protein] + S-adenosyl-L-homocysteine + H(+)</text>
        <dbReference type="Rhea" id="RHEA:19369"/>
        <dbReference type="Rhea" id="RHEA-COMP:9745"/>
        <dbReference type="Rhea" id="RHEA-COMP:11600"/>
        <dbReference type="ChEBI" id="CHEBI:15378"/>
        <dbReference type="ChEBI" id="CHEBI:16367"/>
        <dbReference type="ChEBI" id="CHEBI:29979"/>
        <dbReference type="ChEBI" id="CHEBI:57856"/>
        <dbReference type="ChEBI" id="CHEBI:59789"/>
        <dbReference type="EC" id="2.1.1.85"/>
    </reaction>
</comment>
<dbReference type="GO" id="GO:0018064">
    <property type="term" value="F:protein-L-histidine N-tele-methyltransferase activity"/>
    <property type="evidence" value="ECO:0007669"/>
    <property type="project" value="UniProtKB-EC"/>
</dbReference>
<evidence type="ECO:0000256" key="1">
    <source>
        <dbReference type="ARBA" id="ARBA00022603"/>
    </source>
</evidence>
<dbReference type="Proteomes" id="UP001497472">
    <property type="component" value="Unassembled WGS sequence"/>
</dbReference>
<dbReference type="Gene3D" id="3.90.1410.10">
    <property type="entry name" value="set domain protein methyltransferase, domain 1"/>
    <property type="match status" value="1"/>
</dbReference>
<dbReference type="PANTHER" id="PTHR13271">
    <property type="entry name" value="UNCHARACTERIZED PUTATIVE METHYLTRANSFERASE"/>
    <property type="match status" value="1"/>
</dbReference>
<reference evidence="5 6" key="1">
    <citation type="submission" date="2023-11" db="EMBL/GenBank/DDBJ databases">
        <authorList>
            <person name="Okamura Y."/>
        </authorList>
    </citation>
    <scope>NUCLEOTIDE SEQUENCE [LARGE SCALE GENOMIC DNA]</scope>
</reference>
<organism evidence="5 6">
    <name type="scientific">Leptosia nina</name>
    <dbReference type="NCBI Taxonomy" id="320188"/>
    <lineage>
        <taxon>Eukaryota</taxon>
        <taxon>Metazoa</taxon>
        <taxon>Ecdysozoa</taxon>
        <taxon>Arthropoda</taxon>
        <taxon>Hexapoda</taxon>
        <taxon>Insecta</taxon>
        <taxon>Pterygota</taxon>
        <taxon>Neoptera</taxon>
        <taxon>Endopterygota</taxon>
        <taxon>Lepidoptera</taxon>
        <taxon>Glossata</taxon>
        <taxon>Ditrysia</taxon>
        <taxon>Papilionoidea</taxon>
        <taxon>Pieridae</taxon>
        <taxon>Pierinae</taxon>
        <taxon>Leptosia</taxon>
    </lineage>
</organism>
<keyword evidence="1 4" id="KW-0489">Methyltransferase</keyword>
<dbReference type="SUPFAM" id="SSF82199">
    <property type="entry name" value="SET domain"/>
    <property type="match status" value="1"/>
</dbReference>
<evidence type="ECO:0000256" key="2">
    <source>
        <dbReference type="ARBA" id="ARBA00022679"/>
    </source>
</evidence>
<evidence type="ECO:0000313" key="5">
    <source>
        <dbReference type="EMBL" id="CAK1543156.1"/>
    </source>
</evidence>
<name>A0AAV1J432_9NEOP</name>
<dbReference type="InterPro" id="IPR025785">
    <property type="entry name" value="SETD3"/>
</dbReference>
<comment type="caution">
    <text evidence="5">The sequence shown here is derived from an EMBL/GenBank/DDBJ whole genome shotgun (WGS) entry which is preliminary data.</text>
</comment>
<protein>
    <recommendedName>
        <fullName evidence="4">protein-histidine N-methyltransferase</fullName>
        <ecNumber evidence="4">2.1.1.85</ecNumber>
    </recommendedName>
</protein>
<proteinExistence type="inferred from homology"/>
<dbReference type="InterPro" id="IPR050600">
    <property type="entry name" value="SETD3_SETD6_MTase"/>
</dbReference>
<evidence type="ECO:0000256" key="4">
    <source>
        <dbReference type="PROSITE-ProRule" id="PRU00898"/>
    </source>
</evidence>
<dbReference type="GO" id="GO:0016279">
    <property type="term" value="F:protein-lysine N-methyltransferase activity"/>
    <property type="evidence" value="ECO:0007669"/>
    <property type="project" value="TreeGrafter"/>
</dbReference>
<dbReference type="InterPro" id="IPR046341">
    <property type="entry name" value="SET_dom_sf"/>
</dbReference>
<comment type="similarity">
    <text evidence="4">Belongs to the class V-like SAM-binding methyltransferase superfamily. SETD3 actin-histidine methyltransferase family.</text>
</comment>
<dbReference type="GO" id="GO:0032259">
    <property type="term" value="P:methylation"/>
    <property type="evidence" value="ECO:0007669"/>
    <property type="project" value="UniProtKB-KW"/>
</dbReference>
<dbReference type="PROSITE" id="PS51565">
    <property type="entry name" value="SAM_MT85_SETD3"/>
    <property type="match status" value="1"/>
</dbReference>
<keyword evidence="3 4" id="KW-0949">S-adenosyl-L-methionine</keyword>
<dbReference type="AlphaFoldDB" id="A0AAV1J432"/>
<evidence type="ECO:0000313" key="6">
    <source>
        <dbReference type="Proteomes" id="UP001497472"/>
    </source>
</evidence>
<accession>A0AAV1J432</accession>
<evidence type="ECO:0000256" key="3">
    <source>
        <dbReference type="ARBA" id="ARBA00022691"/>
    </source>
</evidence>
<keyword evidence="2 4" id="KW-0808">Transferase</keyword>